<dbReference type="AlphaFoldDB" id="A0A397G0N5"/>
<evidence type="ECO:0000313" key="3">
    <source>
        <dbReference type="Proteomes" id="UP000215305"/>
    </source>
</evidence>
<dbReference type="Proteomes" id="UP000215305">
    <property type="component" value="Unassembled WGS sequence"/>
</dbReference>
<dbReference type="STRING" id="41047.A0A397G0N5"/>
<evidence type="ECO:0000313" key="2">
    <source>
        <dbReference type="EMBL" id="RHZ43384.1"/>
    </source>
</evidence>
<evidence type="ECO:0000256" key="1">
    <source>
        <dbReference type="SAM" id="MobiDB-lite"/>
    </source>
</evidence>
<protein>
    <submittedName>
        <fullName evidence="2">Uncharacterized protein</fullName>
    </submittedName>
</protein>
<sequence>MAVRGLRQARARAPPGDEGRSPVGRGTWPVGRRVGCQRKWASPPERLSDPGTFARTIVARSRSVGMCRRRAVGGARARLRRLFSYTYPPTSTGPQSCVQTFRGPKVVPGGRPTFAGSPRASQPAMCPGQLATALRHQAARAPAPGATRARPSRPANWRGPMDVENPRDRFGTGPPVVSGERCLAPLQAPGAAGPQQGYLTAYTTRLVTSVVCRGFIPARGDIAIRQPALGGFSPGAVASLLRCMARRPIRIQLRRAGLHRRVPARILT</sequence>
<feature type="compositionally biased region" description="Low complexity" evidence="1">
    <location>
        <begin position="141"/>
        <end position="155"/>
    </location>
</feature>
<dbReference type="EMBL" id="NKHU02000428">
    <property type="protein sequence ID" value="RHZ43384.1"/>
    <property type="molecule type" value="Genomic_DNA"/>
</dbReference>
<gene>
    <name evidence="2" type="ORF">CDV56_101307</name>
</gene>
<name>A0A397G0N5_ASPTH</name>
<organism evidence="2 3">
    <name type="scientific">Aspergillus thermomutatus</name>
    <name type="common">Neosartorya pseudofischeri</name>
    <dbReference type="NCBI Taxonomy" id="41047"/>
    <lineage>
        <taxon>Eukaryota</taxon>
        <taxon>Fungi</taxon>
        <taxon>Dikarya</taxon>
        <taxon>Ascomycota</taxon>
        <taxon>Pezizomycotina</taxon>
        <taxon>Eurotiomycetes</taxon>
        <taxon>Eurotiomycetidae</taxon>
        <taxon>Eurotiales</taxon>
        <taxon>Aspergillaceae</taxon>
        <taxon>Aspergillus</taxon>
        <taxon>Aspergillus subgen. Fumigati</taxon>
    </lineage>
</organism>
<dbReference type="OrthoDB" id="4508657at2759"/>
<proteinExistence type="predicted"/>
<feature type="region of interest" description="Disordered" evidence="1">
    <location>
        <begin position="141"/>
        <end position="168"/>
    </location>
</feature>
<reference evidence="2" key="1">
    <citation type="submission" date="2018-08" db="EMBL/GenBank/DDBJ databases">
        <title>Draft genome sequence of azole-resistant Aspergillus thermomutatus (Neosartorya pseudofischeri) strain HMR AF 39, isolated from a human nasal aspirate.</title>
        <authorList>
            <person name="Parent-Michaud M."/>
            <person name="Dufresne P.J."/>
            <person name="Fournier E."/>
            <person name="Martineau C."/>
            <person name="Moreira S."/>
            <person name="Perkins V."/>
            <person name="De Repentigny L."/>
            <person name="Dufresne S.F."/>
        </authorList>
    </citation>
    <scope>NUCLEOTIDE SEQUENCE [LARGE SCALE GENOMIC DNA]</scope>
    <source>
        <strain evidence="2">HMR AF 39</strain>
    </source>
</reference>
<accession>A0A397G0N5</accession>
<dbReference type="VEuPathDB" id="FungiDB:CDV56_101307"/>
<comment type="caution">
    <text evidence="2">The sequence shown here is derived from an EMBL/GenBank/DDBJ whole genome shotgun (WGS) entry which is preliminary data.</text>
</comment>
<feature type="region of interest" description="Disordered" evidence="1">
    <location>
        <begin position="1"/>
        <end position="29"/>
    </location>
</feature>
<keyword evidence="3" id="KW-1185">Reference proteome</keyword>